<protein>
    <submittedName>
        <fullName evidence="11">Serine protease</fullName>
    </submittedName>
</protein>
<dbReference type="InterPro" id="IPR001940">
    <property type="entry name" value="Peptidase_S1C"/>
</dbReference>
<proteinExistence type="inferred from homology"/>
<dbReference type="EMBL" id="CP011071">
    <property type="protein sequence ID" value="AKA35005.1"/>
    <property type="molecule type" value="Genomic_DNA"/>
</dbReference>
<evidence type="ECO:0000256" key="4">
    <source>
        <dbReference type="ARBA" id="ARBA00022737"/>
    </source>
</evidence>
<keyword evidence="12" id="KW-1185">Reference proteome</keyword>
<keyword evidence="4" id="KW-0677">Repeat</keyword>
<evidence type="ECO:0000259" key="10">
    <source>
        <dbReference type="PROSITE" id="PS50106"/>
    </source>
</evidence>
<dbReference type="HOGENOM" id="CLU_020120_1_0_10"/>
<evidence type="ECO:0000313" key="11">
    <source>
        <dbReference type="EMBL" id="AKA35005.1"/>
    </source>
</evidence>
<dbReference type="Proteomes" id="UP000032726">
    <property type="component" value="Chromosome"/>
</dbReference>
<feature type="transmembrane region" description="Helical" evidence="9">
    <location>
        <begin position="14"/>
        <end position="36"/>
    </location>
</feature>
<evidence type="ECO:0000256" key="8">
    <source>
        <dbReference type="PIRSR" id="PIRSR611782-2"/>
    </source>
</evidence>
<keyword evidence="6" id="KW-0720">Serine protease</keyword>
<dbReference type="AlphaFoldDB" id="A0A0D5YRT9"/>
<dbReference type="InterPro" id="IPR011782">
    <property type="entry name" value="Pept_S1C_Do"/>
</dbReference>
<feature type="active site" description="Charge relay system" evidence="7">
    <location>
        <position position="262"/>
    </location>
</feature>
<dbReference type="GO" id="GO:0042597">
    <property type="term" value="C:periplasmic space"/>
    <property type="evidence" value="ECO:0007669"/>
    <property type="project" value="TreeGrafter"/>
</dbReference>
<evidence type="ECO:0000256" key="6">
    <source>
        <dbReference type="ARBA" id="ARBA00022825"/>
    </source>
</evidence>
<feature type="active site" description="Charge relay system" evidence="7">
    <location>
        <position position="185"/>
    </location>
</feature>
<dbReference type="NCBIfam" id="TIGR02037">
    <property type="entry name" value="degP_htrA_DO"/>
    <property type="match status" value="1"/>
</dbReference>
<dbReference type="Gene3D" id="2.40.10.120">
    <property type="match status" value="1"/>
</dbReference>
<dbReference type="InterPro" id="IPR036034">
    <property type="entry name" value="PDZ_sf"/>
</dbReference>
<dbReference type="Gene3D" id="2.30.42.10">
    <property type="match status" value="2"/>
</dbReference>
<reference evidence="11 12" key="1">
    <citation type="submission" date="2015-03" db="EMBL/GenBank/DDBJ databases">
        <title>Complete genome sequence of Muricauda lutaonensis CC-HSB-11T, isolated from a coastal hot spring.</title>
        <authorList>
            <person name="Kim K.M."/>
        </authorList>
    </citation>
    <scope>NUCLEOTIDE SEQUENCE [LARGE SCALE GENOMIC DNA]</scope>
    <source>
        <strain evidence="11 12">CC-HSB-11</strain>
    </source>
</reference>
<dbReference type="SMART" id="SM00228">
    <property type="entry name" value="PDZ"/>
    <property type="match status" value="1"/>
</dbReference>
<feature type="binding site" evidence="8">
    <location>
        <position position="185"/>
    </location>
    <ligand>
        <name>substrate</name>
    </ligand>
</feature>
<organism evidence="11 12">
    <name type="scientific">Flagellimonas lutaonensis</name>
    <dbReference type="NCBI Taxonomy" id="516051"/>
    <lineage>
        <taxon>Bacteria</taxon>
        <taxon>Pseudomonadati</taxon>
        <taxon>Bacteroidota</taxon>
        <taxon>Flavobacteriia</taxon>
        <taxon>Flavobacteriales</taxon>
        <taxon>Flavobacteriaceae</taxon>
        <taxon>Flagellimonas</taxon>
    </lineage>
</organism>
<name>A0A0D5YRT9_9FLAO</name>
<dbReference type="OrthoDB" id="9758917at2"/>
<evidence type="ECO:0000256" key="7">
    <source>
        <dbReference type="PIRSR" id="PIRSR611782-1"/>
    </source>
</evidence>
<evidence type="ECO:0000313" key="12">
    <source>
        <dbReference type="Proteomes" id="UP000032726"/>
    </source>
</evidence>
<evidence type="ECO:0000256" key="1">
    <source>
        <dbReference type="ARBA" id="ARBA00010541"/>
    </source>
</evidence>
<dbReference type="PANTHER" id="PTHR22939">
    <property type="entry name" value="SERINE PROTEASE FAMILY S1C HTRA-RELATED"/>
    <property type="match status" value="1"/>
</dbReference>
<keyword evidence="2 11" id="KW-0645">Protease</keyword>
<dbReference type="GO" id="GO:0006515">
    <property type="term" value="P:protein quality control for misfolded or incompletely synthesized proteins"/>
    <property type="evidence" value="ECO:0007669"/>
    <property type="project" value="TreeGrafter"/>
</dbReference>
<dbReference type="SUPFAM" id="SSF50494">
    <property type="entry name" value="Trypsin-like serine proteases"/>
    <property type="match status" value="1"/>
</dbReference>
<dbReference type="FunFam" id="2.40.10.10:FF:000001">
    <property type="entry name" value="Periplasmic serine protease DegS"/>
    <property type="match status" value="1"/>
</dbReference>
<dbReference type="InterPro" id="IPR009003">
    <property type="entry name" value="Peptidase_S1_PA"/>
</dbReference>
<keyword evidence="9" id="KW-0472">Membrane</keyword>
<dbReference type="RefSeq" id="WP_052698937.1">
    <property type="nucleotide sequence ID" value="NZ_CP011071.1"/>
</dbReference>
<keyword evidence="3" id="KW-0732">Signal</keyword>
<accession>A0A0D5YRT9</accession>
<dbReference type="STRING" id="516051.VC82_1380"/>
<evidence type="ECO:0000256" key="9">
    <source>
        <dbReference type="SAM" id="Phobius"/>
    </source>
</evidence>
<sequence length="516" mass="56719">MKKINIKTTESRKIYLFSALIALVVSLAVFGGFHFLKDEPVLINQVNGTPAKNVLYTKDSDGNLRPLDFTETTNKVLDAVVHIRSARTLKGDGPREYRYRQLPDPFEDFFKDSPFGDFFKRREMVPEEPLVPQPFYGSGSGVIINEKGYIVTNNHVIDDADELEVTLHDNTTYKATVIGTDPTTDLALIQIKADNLKPLTLVNSDDVEVGEWVLAVGNPFSLNSTVTAGIVSAKARNININKEKFAVESFIQTDAAINPGNSGGALVNLDGNLIGINTAIASRTGTYNGYGFAVPSNIVSKVVEDLLKYGSVQRGMMGVTIMTMNGNLAKEKDVDFMAGVWIENVGEDSAAEKAGLKKGDIILEVNGEKVTTSPRLQEIIARHRPGDKVKVLVNRDGKEKTFTVVLENSNGSTKISKKEHNEVLNFLGADFETLDKEKADELDIDGGVKVVNLYAGKLRKETQIREGFIITHIDGKKVKDIKDVVEALENKRGGVMLEGIYEDIPGKYYYAFGMDS</sequence>
<comment type="similarity">
    <text evidence="1">Belongs to the peptidase S1C family.</text>
</comment>
<keyword evidence="5" id="KW-0378">Hydrolase</keyword>
<feature type="domain" description="PDZ" evidence="10">
    <location>
        <begin position="306"/>
        <end position="397"/>
    </location>
</feature>
<dbReference type="SUPFAM" id="SSF50156">
    <property type="entry name" value="PDZ domain-like"/>
    <property type="match status" value="2"/>
</dbReference>
<evidence type="ECO:0000256" key="3">
    <source>
        <dbReference type="ARBA" id="ARBA00022729"/>
    </source>
</evidence>
<feature type="active site" description="Charge relay system" evidence="7">
    <location>
        <position position="155"/>
    </location>
</feature>
<dbReference type="PRINTS" id="PR00834">
    <property type="entry name" value="PROTEASES2C"/>
</dbReference>
<evidence type="ECO:0000256" key="2">
    <source>
        <dbReference type="ARBA" id="ARBA00022670"/>
    </source>
</evidence>
<gene>
    <name evidence="11" type="ORF">VC82_1380</name>
</gene>
<dbReference type="PROSITE" id="PS50106">
    <property type="entry name" value="PDZ"/>
    <property type="match status" value="1"/>
</dbReference>
<feature type="binding site" evidence="8">
    <location>
        <position position="155"/>
    </location>
    <ligand>
        <name>substrate</name>
    </ligand>
</feature>
<keyword evidence="9" id="KW-0812">Transmembrane</keyword>
<dbReference type="GO" id="GO:0004252">
    <property type="term" value="F:serine-type endopeptidase activity"/>
    <property type="evidence" value="ECO:0007669"/>
    <property type="project" value="InterPro"/>
</dbReference>
<dbReference type="Pfam" id="PF13365">
    <property type="entry name" value="Trypsin_2"/>
    <property type="match status" value="1"/>
</dbReference>
<dbReference type="KEGG" id="mlt:VC82_1380"/>
<dbReference type="Pfam" id="PF13180">
    <property type="entry name" value="PDZ_2"/>
    <property type="match status" value="1"/>
</dbReference>
<evidence type="ECO:0000256" key="5">
    <source>
        <dbReference type="ARBA" id="ARBA00022801"/>
    </source>
</evidence>
<feature type="binding site" evidence="8">
    <location>
        <begin position="260"/>
        <end position="262"/>
    </location>
    <ligand>
        <name>substrate</name>
    </ligand>
</feature>
<keyword evidence="9" id="KW-1133">Transmembrane helix</keyword>
<dbReference type="PANTHER" id="PTHR22939:SF129">
    <property type="entry name" value="SERINE PROTEASE HTRA2, MITOCHONDRIAL"/>
    <property type="match status" value="1"/>
</dbReference>
<dbReference type="InterPro" id="IPR001478">
    <property type="entry name" value="PDZ"/>
</dbReference>